<dbReference type="Proteomes" id="UP001207337">
    <property type="component" value="Unassembled WGS sequence"/>
</dbReference>
<name>A0ABT3PVW4_9BACT</name>
<dbReference type="InterPro" id="IPR011051">
    <property type="entry name" value="RmlC_Cupin_sf"/>
</dbReference>
<evidence type="ECO:0000313" key="2">
    <source>
        <dbReference type="Proteomes" id="UP001207337"/>
    </source>
</evidence>
<dbReference type="EMBL" id="JAJNDC010000001">
    <property type="protein sequence ID" value="MCW9711983.1"/>
    <property type="molecule type" value="Genomic_DNA"/>
</dbReference>
<dbReference type="PANTHER" id="PTHR37694">
    <property type="entry name" value="SLR8022 PROTEIN"/>
    <property type="match status" value="1"/>
</dbReference>
<reference evidence="1 2" key="1">
    <citation type="submission" date="2021-11" db="EMBL/GenBank/DDBJ databases">
        <title>Aliifidinibius sp. nov., a new bacterium isolated from saline soil.</title>
        <authorList>
            <person name="Galisteo C."/>
            <person name="De La Haba R."/>
            <person name="Sanchez-Porro C."/>
            <person name="Ventosa A."/>
        </authorList>
    </citation>
    <scope>NUCLEOTIDE SEQUENCE [LARGE SCALE GENOMIC DNA]</scope>
    <source>
        <strain evidence="1 2">KACC 190600</strain>
    </source>
</reference>
<dbReference type="InterPro" id="IPR014710">
    <property type="entry name" value="RmlC-like_jellyroll"/>
</dbReference>
<organism evidence="1 2">
    <name type="scientific">Fodinibius salicampi</name>
    <dbReference type="NCBI Taxonomy" id="1920655"/>
    <lineage>
        <taxon>Bacteria</taxon>
        <taxon>Pseudomonadati</taxon>
        <taxon>Balneolota</taxon>
        <taxon>Balneolia</taxon>
        <taxon>Balneolales</taxon>
        <taxon>Balneolaceae</taxon>
        <taxon>Fodinibius</taxon>
    </lineage>
</organism>
<gene>
    <name evidence="1" type="ORF">LQ318_03615</name>
</gene>
<dbReference type="CDD" id="cd02230">
    <property type="entry name" value="cupin_HP0902-like"/>
    <property type="match status" value="1"/>
</dbReference>
<dbReference type="SUPFAM" id="SSF51182">
    <property type="entry name" value="RmlC-like cupins"/>
    <property type="match status" value="1"/>
</dbReference>
<accession>A0ABT3PVW4</accession>
<proteinExistence type="predicted"/>
<comment type="caution">
    <text evidence="1">The sequence shown here is derived from an EMBL/GenBank/DDBJ whole genome shotgun (WGS) entry which is preliminary data.</text>
</comment>
<dbReference type="Gene3D" id="2.60.120.10">
    <property type="entry name" value="Jelly Rolls"/>
    <property type="match status" value="1"/>
</dbReference>
<keyword evidence="2" id="KW-1185">Reference proteome</keyword>
<evidence type="ECO:0000313" key="1">
    <source>
        <dbReference type="EMBL" id="MCW9711983.1"/>
    </source>
</evidence>
<sequence>MSAGHIGAGEVINLQNLDGRPDDTTLALVKTNDMEVIRMVLPRGKDIMEHSVDGEMSVQCIKGKVLFQLDNNAHELTEGDWLYLEGKQKHALYAKSDAVLLITILFSKDG</sequence>
<protein>
    <submittedName>
        <fullName evidence="1">Cupin domain-containing protein</fullName>
    </submittedName>
</protein>
<dbReference type="RefSeq" id="WP_265787603.1">
    <property type="nucleotide sequence ID" value="NZ_BAABRS010000001.1"/>
</dbReference>
<dbReference type="PANTHER" id="PTHR37694:SF1">
    <property type="entry name" value="SLR8022 PROTEIN"/>
    <property type="match status" value="1"/>
</dbReference>